<evidence type="ECO:0000256" key="1">
    <source>
        <dbReference type="SAM" id="SignalP"/>
    </source>
</evidence>
<protein>
    <submittedName>
        <fullName evidence="3">Class I glutamine amidotransferase-like protein</fullName>
    </submittedName>
</protein>
<sequence length="273" mass="29207">MRVSTLMPIIAALPSVFGAPKQPALKNGTAIPKHYGILAFPTFQPLDVFGPVDVLQSFSMLYNQSGMHLSVISANMDPVNSASKKTARMNMTHSSFGSSISVTDTMKQVLANGGKCGGTPMPAHPGHPASNTLDDIEVLIVPGGGGTRENLTEEIAFVKTMYPKVKYVISVCTGSTILARAGILDGKKATSNKRAWTWAISTGPKVDWVGEARWTQDGKIWTSSGIAAGIDATYAWIGHLVGNDVADYLAMSAEYERVTDPNHDPFAKIWDVP</sequence>
<dbReference type="InterPro" id="IPR002818">
    <property type="entry name" value="DJ-1/PfpI"/>
</dbReference>
<feature type="signal peptide" evidence="1">
    <location>
        <begin position="1"/>
        <end position="18"/>
    </location>
</feature>
<dbReference type="InterPro" id="IPR052158">
    <property type="entry name" value="INH-QAR"/>
</dbReference>
<organism evidence="3 4">
    <name type="scientific">Dendryphion nanum</name>
    <dbReference type="NCBI Taxonomy" id="256645"/>
    <lineage>
        <taxon>Eukaryota</taxon>
        <taxon>Fungi</taxon>
        <taxon>Dikarya</taxon>
        <taxon>Ascomycota</taxon>
        <taxon>Pezizomycotina</taxon>
        <taxon>Dothideomycetes</taxon>
        <taxon>Pleosporomycetidae</taxon>
        <taxon>Pleosporales</taxon>
        <taxon>Torulaceae</taxon>
        <taxon>Dendryphion</taxon>
    </lineage>
</organism>
<dbReference type="PANTHER" id="PTHR43130:SF15">
    <property type="entry name" value="THIJ_PFPI FAMILY PROTEIN (AFU_ORTHOLOGUE AFUA_5G14240)"/>
    <property type="match status" value="1"/>
</dbReference>
<reference evidence="3" key="1">
    <citation type="journal article" date="2021" name="Nat. Commun.">
        <title>Genetic determinants of endophytism in the Arabidopsis root mycobiome.</title>
        <authorList>
            <person name="Mesny F."/>
            <person name="Miyauchi S."/>
            <person name="Thiergart T."/>
            <person name="Pickel B."/>
            <person name="Atanasova L."/>
            <person name="Karlsson M."/>
            <person name="Huettel B."/>
            <person name="Barry K.W."/>
            <person name="Haridas S."/>
            <person name="Chen C."/>
            <person name="Bauer D."/>
            <person name="Andreopoulos W."/>
            <person name="Pangilinan J."/>
            <person name="LaButti K."/>
            <person name="Riley R."/>
            <person name="Lipzen A."/>
            <person name="Clum A."/>
            <person name="Drula E."/>
            <person name="Henrissat B."/>
            <person name="Kohler A."/>
            <person name="Grigoriev I.V."/>
            <person name="Martin F.M."/>
            <person name="Hacquard S."/>
        </authorList>
    </citation>
    <scope>NUCLEOTIDE SEQUENCE</scope>
    <source>
        <strain evidence="3">MPI-CAGE-CH-0243</strain>
    </source>
</reference>
<feature type="chain" id="PRO_5040451606" evidence="1">
    <location>
        <begin position="19"/>
        <end position="273"/>
    </location>
</feature>
<evidence type="ECO:0000313" key="3">
    <source>
        <dbReference type="EMBL" id="KAH7116743.1"/>
    </source>
</evidence>
<dbReference type="AlphaFoldDB" id="A0A9P9DCI7"/>
<gene>
    <name evidence="3" type="ORF">B0J11DRAFT_407132</name>
</gene>
<name>A0A9P9DCI7_9PLEO</name>
<accession>A0A9P9DCI7</accession>
<keyword evidence="4" id="KW-1185">Reference proteome</keyword>
<dbReference type="Proteomes" id="UP000700596">
    <property type="component" value="Unassembled WGS sequence"/>
</dbReference>
<keyword evidence="3" id="KW-0315">Glutamine amidotransferase</keyword>
<dbReference type="OrthoDB" id="543156at2759"/>
<evidence type="ECO:0000259" key="2">
    <source>
        <dbReference type="Pfam" id="PF01965"/>
    </source>
</evidence>
<dbReference type="PANTHER" id="PTHR43130">
    <property type="entry name" value="ARAC-FAMILY TRANSCRIPTIONAL REGULATOR"/>
    <property type="match status" value="1"/>
</dbReference>
<dbReference type="CDD" id="cd03139">
    <property type="entry name" value="GATase1_PfpI_2"/>
    <property type="match status" value="1"/>
</dbReference>
<keyword evidence="1" id="KW-0732">Signal</keyword>
<feature type="domain" description="DJ-1/PfpI" evidence="2">
    <location>
        <begin position="37"/>
        <end position="231"/>
    </location>
</feature>
<dbReference type="InterPro" id="IPR029062">
    <property type="entry name" value="Class_I_gatase-like"/>
</dbReference>
<proteinExistence type="predicted"/>
<evidence type="ECO:0000313" key="4">
    <source>
        <dbReference type="Proteomes" id="UP000700596"/>
    </source>
</evidence>
<dbReference type="SUPFAM" id="SSF52317">
    <property type="entry name" value="Class I glutamine amidotransferase-like"/>
    <property type="match status" value="1"/>
</dbReference>
<dbReference type="EMBL" id="JAGMWT010000014">
    <property type="protein sequence ID" value="KAH7116743.1"/>
    <property type="molecule type" value="Genomic_DNA"/>
</dbReference>
<feature type="non-terminal residue" evidence="3">
    <location>
        <position position="273"/>
    </location>
</feature>
<dbReference type="Gene3D" id="3.40.50.880">
    <property type="match status" value="1"/>
</dbReference>
<dbReference type="Pfam" id="PF01965">
    <property type="entry name" value="DJ-1_PfpI"/>
    <property type="match status" value="1"/>
</dbReference>
<comment type="caution">
    <text evidence="3">The sequence shown here is derived from an EMBL/GenBank/DDBJ whole genome shotgun (WGS) entry which is preliminary data.</text>
</comment>